<evidence type="ECO:0000259" key="9">
    <source>
        <dbReference type="Pfam" id="PF07653"/>
    </source>
</evidence>
<reference evidence="10 11" key="1">
    <citation type="submission" date="2015-08" db="EMBL/GenBank/DDBJ databases">
        <title>The genome of the Asian arowana (Scleropages formosus).</title>
        <authorList>
            <person name="Tan M.H."/>
            <person name="Gan H.M."/>
            <person name="Croft L.J."/>
            <person name="Austin C.M."/>
        </authorList>
    </citation>
    <scope>NUCLEOTIDE SEQUENCE [LARGE SCALE GENOMIC DNA]</scope>
    <source>
        <strain evidence="10">Aro1</strain>
    </source>
</reference>
<dbReference type="AlphaFoldDB" id="A0A0P7WIV4"/>
<organism evidence="10 11">
    <name type="scientific">Scleropages formosus</name>
    <name type="common">Asian bonytongue</name>
    <name type="synonym">Osteoglossum formosum</name>
    <dbReference type="NCBI Taxonomy" id="113540"/>
    <lineage>
        <taxon>Eukaryota</taxon>
        <taxon>Metazoa</taxon>
        <taxon>Chordata</taxon>
        <taxon>Craniata</taxon>
        <taxon>Vertebrata</taxon>
        <taxon>Euteleostomi</taxon>
        <taxon>Actinopterygii</taxon>
        <taxon>Neopterygii</taxon>
        <taxon>Teleostei</taxon>
        <taxon>Osteoglossocephala</taxon>
        <taxon>Osteoglossomorpha</taxon>
        <taxon>Osteoglossiformes</taxon>
        <taxon>Osteoglossidae</taxon>
        <taxon>Scleropages</taxon>
    </lineage>
</organism>
<feature type="region of interest" description="Disordered" evidence="7">
    <location>
        <begin position="256"/>
        <end position="276"/>
    </location>
</feature>
<dbReference type="Pfam" id="PF07653">
    <property type="entry name" value="SH3_2"/>
    <property type="match status" value="1"/>
</dbReference>
<evidence type="ECO:0000256" key="8">
    <source>
        <dbReference type="SAM" id="SignalP"/>
    </source>
</evidence>
<accession>A0A0P7WIV4</accession>
<comment type="caution">
    <text evidence="10">The sequence shown here is derived from an EMBL/GenBank/DDBJ whole genome shotgun (WGS) entry which is preliminary data.</text>
</comment>
<evidence type="ECO:0000256" key="6">
    <source>
        <dbReference type="ARBA" id="ARBA00023180"/>
    </source>
</evidence>
<evidence type="ECO:0000313" key="11">
    <source>
        <dbReference type="Proteomes" id="UP000034805"/>
    </source>
</evidence>
<feature type="region of interest" description="Disordered" evidence="7">
    <location>
        <begin position="110"/>
        <end position="129"/>
    </location>
</feature>
<protein>
    <recommendedName>
        <fullName evidence="9">SH3 domain-containing protein</fullName>
    </recommendedName>
</protein>
<sequence length="365" mass="40816">MQLFHSVLLLFLASRRSTALLSDFKTCGDPQCESFLSRVQATQNYKGPDCRFLSFQRGHVIFVYYKLSGKRDDLWAGSEQDFFCIDEYGAIIEGEFSDWNDQDQNEGIQEAAADSHHPETREAAQRQPNLVQSAEDIDIKEEIQAVVQHPLDNTKSKPTEQGGSDWIGSGLTGLLSFAAKSDSDSEDKKTEDQDSFRSRKLALDIDGNQLEKEVKTETASWLGERLTGILGFGQKKKTLDEVLKVDIVKEEEESLRPETHYHSREDAQYPRADYGTDRPEYLHASISNGEKDRDAREGDIAAGINRLSEDEELHTTGQSSAGFHQSPVSTYKTGVTDVIALCVTFAGQVAVQCKDRIQSSFSLLE</sequence>
<evidence type="ECO:0000256" key="2">
    <source>
        <dbReference type="ARBA" id="ARBA00022443"/>
    </source>
</evidence>
<dbReference type="Proteomes" id="UP000034805">
    <property type="component" value="Unassembled WGS sequence"/>
</dbReference>
<keyword evidence="3 8" id="KW-0732">Signal</keyword>
<dbReference type="GO" id="GO:0005789">
    <property type="term" value="C:endoplasmic reticulum membrane"/>
    <property type="evidence" value="ECO:0007669"/>
    <property type="project" value="UniProtKB-SubCell"/>
</dbReference>
<proteinExistence type="predicted"/>
<feature type="compositionally biased region" description="Basic and acidic residues" evidence="7">
    <location>
        <begin position="113"/>
        <end position="124"/>
    </location>
</feature>
<dbReference type="InterPro" id="IPR001452">
    <property type="entry name" value="SH3_domain"/>
</dbReference>
<gene>
    <name evidence="10" type="ORF">Z043_120745</name>
</gene>
<feature type="domain" description="SH3" evidence="9">
    <location>
        <begin position="39"/>
        <end position="78"/>
    </location>
</feature>
<feature type="chain" id="PRO_5006144535" description="SH3 domain-containing protein" evidence="8">
    <location>
        <begin position="20"/>
        <end position="365"/>
    </location>
</feature>
<dbReference type="InterPro" id="IPR051500">
    <property type="entry name" value="cTAGE_MIA/OTOR"/>
</dbReference>
<keyword evidence="2" id="KW-0728">SH3 domain</keyword>
<evidence type="ECO:0000256" key="1">
    <source>
        <dbReference type="ARBA" id="ARBA00004389"/>
    </source>
</evidence>
<keyword evidence="5" id="KW-0175">Coiled coil</keyword>
<evidence type="ECO:0000313" key="10">
    <source>
        <dbReference type="EMBL" id="KPP61188.1"/>
    </source>
</evidence>
<dbReference type="EMBL" id="JARO02009892">
    <property type="protein sequence ID" value="KPP61188.1"/>
    <property type="molecule type" value="Genomic_DNA"/>
</dbReference>
<evidence type="ECO:0000256" key="4">
    <source>
        <dbReference type="ARBA" id="ARBA00022824"/>
    </source>
</evidence>
<feature type="signal peptide" evidence="8">
    <location>
        <begin position="1"/>
        <end position="19"/>
    </location>
</feature>
<evidence type="ECO:0000256" key="3">
    <source>
        <dbReference type="ARBA" id="ARBA00022729"/>
    </source>
</evidence>
<dbReference type="PANTHER" id="PTHR23158:SF33">
    <property type="entry name" value="TRANSPORT AND GOLGI ORGANIZATION PROTEIN 1"/>
    <property type="match status" value="1"/>
</dbReference>
<dbReference type="SUPFAM" id="SSF50044">
    <property type="entry name" value="SH3-domain"/>
    <property type="match status" value="1"/>
</dbReference>
<comment type="subcellular location">
    <subcellularLocation>
        <location evidence="1">Endoplasmic reticulum membrane</location>
        <topology evidence="1">Single-pass membrane protein</topology>
    </subcellularLocation>
</comment>
<keyword evidence="6" id="KW-0325">Glycoprotein</keyword>
<evidence type="ECO:0000256" key="7">
    <source>
        <dbReference type="SAM" id="MobiDB-lite"/>
    </source>
</evidence>
<evidence type="ECO:0000256" key="5">
    <source>
        <dbReference type="ARBA" id="ARBA00023054"/>
    </source>
</evidence>
<feature type="non-terminal residue" evidence="10">
    <location>
        <position position="365"/>
    </location>
</feature>
<dbReference type="Gene3D" id="2.30.30.40">
    <property type="entry name" value="SH3 Domains"/>
    <property type="match status" value="1"/>
</dbReference>
<dbReference type="PANTHER" id="PTHR23158">
    <property type="entry name" value="MELANOMA INHIBITORY ACTIVITY-RELATED"/>
    <property type="match status" value="1"/>
</dbReference>
<keyword evidence="4" id="KW-0256">Endoplasmic reticulum</keyword>
<dbReference type="InterPro" id="IPR036028">
    <property type="entry name" value="SH3-like_dom_sf"/>
</dbReference>
<name>A0A0P7WIV4_SCLFO</name>